<dbReference type="EMBL" id="KL363350">
    <property type="protein sequence ID" value="KFD46855.1"/>
    <property type="molecule type" value="Genomic_DNA"/>
</dbReference>
<name>A0A085LPF9_9BILA</name>
<organism evidence="2 3">
    <name type="scientific">Trichuris suis</name>
    <name type="common">pig whipworm</name>
    <dbReference type="NCBI Taxonomy" id="68888"/>
    <lineage>
        <taxon>Eukaryota</taxon>
        <taxon>Metazoa</taxon>
        <taxon>Ecdysozoa</taxon>
        <taxon>Nematoda</taxon>
        <taxon>Enoplea</taxon>
        <taxon>Dorylaimia</taxon>
        <taxon>Trichinellida</taxon>
        <taxon>Trichuridae</taxon>
        <taxon>Trichuris</taxon>
    </lineage>
</organism>
<reference evidence="2 3" key="1">
    <citation type="journal article" date="2014" name="Nat. Genet.">
        <title>Genome and transcriptome of the porcine whipworm Trichuris suis.</title>
        <authorList>
            <person name="Jex A.R."/>
            <person name="Nejsum P."/>
            <person name="Schwarz E.M."/>
            <person name="Hu L."/>
            <person name="Young N.D."/>
            <person name="Hall R.S."/>
            <person name="Korhonen P.K."/>
            <person name="Liao S."/>
            <person name="Thamsborg S."/>
            <person name="Xia J."/>
            <person name="Xu P."/>
            <person name="Wang S."/>
            <person name="Scheerlinck J.P."/>
            <person name="Hofmann A."/>
            <person name="Sternberg P.W."/>
            <person name="Wang J."/>
            <person name="Gasser R.B."/>
        </authorList>
    </citation>
    <scope>NUCLEOTIDE SEQUENCE [LARGE SCALE GENOMIC DNA]</scope>
    <source>
        <strain evidence="2">DCEP-RM93M</strain>
    </source>
</reference>
<dbReference type="AlphaFoldDB" id="A0A085LPF9"/>
<accession>A0A085LPF9</accession>
<dbReference type="PANTHER" id="PTHR38681">
    <property type="entry name" value="RETROVIRUS-RELATED POL POLYPROTEIN FROM TRANSPOSON 412-LIKE PROTEIN-RELATED"/>
    <property type="match status" value="1"/>
</dbReference>
<dbReference type="InterPro" id="IPR012337">
    <property type="entry name" value="RNaseH-like_sf"/>
</dbReference>
<dbReference type="PROSITE" id="PS50994">
    <property type="entry name" value="INTEGRASE"/>
    <property type="match status" value="1"/>
</dbReference>
<dbReference type="InterPro" id="IPR001584">
    <property type="entry name" value="Integrase_cat-core"/>
</dbReference>
<gene>
    <name evidence="2" type="ORF">M513_12260</name>
</gene>
<dbReference type="InterPro" id="IPR036397">
    <property type="entry name" value="RNaseH_sf"/>
</dbReference>
<feature type="domain" description="Integrase catalytic" evidence="1">
    <location>
        <begin position="1"/>
        <end position="115"/>
    </location>
</feature>
<evidence type="ECO:0000259" key="1">
    <source>
        <dbReference type="PROSITE" id="PS50994"/>
    </source>
</evidence>
<dbReference type="Gene3D" id="3.30.420.10">
    <property type="entry name" value="Ribonuclease H-like superfamily/Ribonuclease H"/>
    <property type="match status" value="1"/>
</dbReference>
<proteinExistence type="predicted"/>
<dbReference type="PANTHER" id="PTHR38681:SF1">
    <property type="entry name" value="RETROVIRUS-RELATED POL POLYPROTEIN FROM TRANSPOSON 412-LIKE PROTEIN"/>
    <property type="match status" value="1"/>
</dbReference>
<sequence>MTAQTVAETFFSNWIARFGVPLRITTDRGRQFGSSVWLTLSRFLGTHHIPTSAYHPQANGLVERFHRQLKAALIARMQAVRVKWTMALPLVLLGIRTALKADLGLAPAEMVYGSTLRLPADFLSPRAPSAPDDPTCFTSTLKAAMRKLRPTPPRRSSTTVFVRALTPPYSGPHAVLRRSDKTITVDHDGTQLTVAIDRVKPAFLSEDPQISAATSPRRVTFCWPPSSPRLGRV</sequence>
<dbReference type="SUPFAM" id="SSF53098">
    <property type="entry name" value="Ribonuclease H-like"/>
    <property type="match status" value="1"/>
</dbReference>
<dbReference type="GO" id="GO:0015074">
    <property type="term" value="P:DNA integration"/>
    <property type="evidence" value="ECO:0007669"/>
    <property type="project" value="InterPro"/>
</dbReference>
<evidence type="ECO:0000313" key="3">
    <source>
        <dbReference type="Proteomes" id="UP000030764"/>
    </source>
</evidence>
<evidence type="ECO:0000313" key="2">
    <source>
        <dbReference type="EMBL" id="KFD46855.1"/>
    </source>
</evidence>
<keyword evidence="3" id="KW-1185">Reference proteome</keyword>
<protein>
    <recommendedName>
        <fullName evidence="1">Integrase catalytic domain-containing protein</fullName>
    </recommendedName>
</protein>
<dbReference type="Proteomes" id="UP000030764">
    <property type="component" value="Unassembled WGS sequence"/>
</dbReference>
<dbReference type="GO" id="GO:0003676">
    <property type="term" value="F:nucleic acid binding"/>
    <property type="evidence" value="ECO:0007669"/>
    <property type="project" value="InterPro"/>
</dbReference>